<dbReference type="AlphaFoldDB" id="A0A2Z6QCL7"/>
<dbReference type="EMBL" id="BEXD01000491">
    <property type="protein sequence ID" value="GBB87887.1"/>
    <property type="molecule type" value="Genomic_DNA"/>
</dbReference>
<keyword evidence="3" id="KW-1185">Reference proteome</keyword>
<gene>
    <name evidence="2" type="ORF">RCL2_000558500</name>
    <name evidence="1" type="ORF">RclHR1_01440002</name>
</gene>
<dbReference type="Proteomes" id="UP000615446">
    <property type="component" value="Unassembled WGS sequence"/>
</dbReference>
<evidence type="ECO:0000313" key="3">
    <source>
        <dbReference type="Proteomes" id="UP000247702"/>
    </source>
</evidence>
<organism evidence="1 3">
    <name type="scientific">Rhizophagus clarus</name>
    <dbReference type="NCBI Taxonomy" id="94130"/>
    <lineage>
        <taxon>Eukaryota</taxon>
        <taxon>Fungi</taxon>
        <taxon>Fungi incertae sedis</taxon>
        <taxon>Mucoromycota</taxon>
        <taxon>Glomeromycotina</taxon>
        <taxon>Glomeromycetes</taxon>
        <taxon>Glomerales</taxon>
        <taxon>Glomeraceae</taxon>
        <taxon>Rhizophagus</taxon>
    </lineage>
</organism>
<proteinExistence type="predicted"/>
<protein>
    <submittedName>
        <fullName evidence="1">Uncharacterized protein</fullName>
    </submittedName>
</protein>
<evidence type="ECO:0000313" key="2">
    <source>
        <dbReference type="EMBL" id="GES78275.1"/>
    </source>
</evidence>
<sequence length="127" mass="14321">MKKGFLLSKPAPKTALTSSTTQVTPTSAGESLLFDRFHDVIVDFLSGLIERNPELLSSIIAPDSSAMEKFLRNNKDQVVPMDKLSQHISRYDCYPPMAQFFATLLNHFLLDDERQAIILMDSEICQE</sequence>
<dbReference type="Proteomes" id="UP000247702">
    <property type="component" value="Unassembled WGS sequence"/>
</dbReference>
<evidence type="ECO:0000313" key="1">
    <source>
        <dbReference type="EMBL" id="GBB87887.1"/>
    </source>
</evidence>
<dbReference type="EMBL" id="BLAL01000036">
    <property type="protein sequence ID" value="GES78275.1"/>
    <property type="molecule type" value="Genomic_DNA"/>
</dbReference>
<reference evidence="2" key="2">
    <citation type="submission" date="2019-10" db="EMBL/GenBank/DDBJ databases">
        <title>Conservation and host-specific expression of non-tandemly repeated heterogenous ribosome RNA gene in arbuscular mycorrhizal fungi.</title>
        <authorList>
            <person name="Maeda T."/>
            <person name="Kobayashi Y."/>
            <person name="Nakagawa T."/>
            <person name="Ezawa T."/>
            <person name="Yamaguchi K."/>
            <person name="Bino T."/>
            <person name="Nishimoto Y."/>
            <person name="Shigenobu S."/>
            <person name="Kawaguchi M."/>
        </authorList>
    </citation>
    <scope>NUCLEOTIDE SEQUENCE</scope>
    <source>
        <strain evidence="2">HR1</strain>
    </source>
</reference>
<comment type="caution">
    <text evidence="1">The sequence shown here is derived from an EMBL/GenBank/DDBJ whole genome shotgun (WGS) entry which is preliminary data.</text>
</comment>
<accession>A0A2Z6QCL7</accession>
<name>A0A2Z6QCL7_9GLOM</name>
<reference evidence="1 3" key="1">
    <citation type="submission" date="2017-11" db="EMBL/GenBank/DDBJ databases">
        <title>The genome of Rhizophagus clarus HR1 reveals common genetic basis of auxotrophy among arbuscular mycorrhizal fungi.</title>
        <authorList>
            <person name="Kobayashi Y."/>
        </authorList>
    </citation>
    <scope>NUCLEOTIDE SEQUENCE [LARGE SCALE GENOMIC DNA]</scope>
    <source>
        <strain evidence="1 3">HR1</strain>
    </source>
</reference>